<dbReference type="Proteomes" id="UP000175691">
    <property type="component" value="Unassembled WGS sequence"/>
</dbReference>
<evidence type="ECO:0008006" key="4">
    <source>
        <dbReference type="Google" id="ProtNLM"/>
    </source>
</evidence>
<sequence length="252" mass="28846">MFTIIILIVVLLIAAFVINAFQQHRARQEQEKRNELSKYRNLIDETENVISACASMPVSPRLIQILNDRVLTGLKGMAELGAANSDIKKRISEAEQQKNGTMSLDNSPTNEFVLPDNDKLIIQYIQAVKKLRILLRSELSKGRLNNKTFAEEDKILERLQLKVNVETLVKRGRTAMQSGMLGSARQYFEKAIKALEAQSQPDEYMASRLASLKEWLSSIQDDLKNANAEDRARRKEEERDELDELFAPKKKW</sequence>
<keyword evidence="3" id="KW-1185">Reference proteome</keyword>
<reference evidence="2 3" key="1">
    <citation type="submission" date="2016-08" db="EMBL/GenBank/DDBJ databases">
        <authorList>
            <person name="Seilhamer J.J."/>
        </authorList>
    </citation>
    <scope>NUCLEOTIDE SEQUENCE [LARGE SCALE GENOMIC DNA]</scope>
    <source>
        <strain evidence="2 3">KCTC 42603</strain>
    </source>
</reference>
<gene>
    <name evidence="2" type="ORF">BFC18_05890</name>
</gene>
<evidence type="ECO:0000313" key="3">
    <source>
        <dbReference type="Proteomes" id="UP000175691"/>
    </source>
</evidence>
<accession>A0A1E7ZDU5</accession>
<dbReference type="EMBL" id="MDHN01000010">
    <property type="protein sequence ID" value="OFC71688.1"/>
    <property type="molecule type" value="Genomic_DNA"/>
</dbReference>
<proteinExistence type="predicted"/>
<comment type="caution">
    <text evidence="2">The sequence shown here is derived from an EMBL/GenBank/DDBJ whole genome shotgun (WGS) entry which is preliminary data.</text>
</comment>
<evidence type="ECO:0000313" key="2">
    <source>
        <dbReference type="EMBL" id="OFC71688.1"/>
    </source>
</evidence>
<dbReference type="AlphaFoldDB" id="A0A1E7ZDU5"/>
<evidence type="ECO:0000256" key="1">
    <source>
        <dbReference type="SAM" id="MobiDB-lite"/>
    </source>
</evidence>
<feature type="compositionally biased region" description="Basic and acidic residues" evidence="1">
    <location>
        <begin position="226"/>
        <end position="237"/>
    </location>
</feature>
<name>A0A1E7ZDU5_9ALTE</name>
<protein>
    <recommendedName>
        <fullName evidence="4">DNA repair protein</fullName>
    </recommendedName>
</protein>
<feature type="region of interest" description="Disordered" evidence="1">
    <location>
        <begin position="226"/>
        <end position="252"/>
    </location>
</feature>
<dbReference type="STRING" id="1656094.BFC18_05890"/>
<organism evidence="2 3">
    <name type="scientific">Alteromonas confluentis</name>
    <dbReference type="NCBI Taxonomy" id="1656094"/>
    <lineage>
        <taxon>Bacteria</taxon>
        <taxon>Pseudomonadati</taxon>
        <taxon>Pseudomonadota</taxon>
        <taxon>Gammaproteobacteria</taxon>
        <taxon>Alteromonadales</taxon>
        <taxon>Alteromonadaceae</taxon>
        <taxon>Alteromonas/Salinimonas group</taxon>
        <taxon>Alteromonas</taxon>
    </lineage>
</organism>